<dbReference type="PANTHER" id="PTHR34182">
    <property type="entry name" value="PROTEIN-EXPORT MEMBRANE PROTEIN SECG"/>
    <property type="match status" value="1"/>
</dbReference>
<evidence type="ECO:0000313" key="15">
    <source>
        <dbReference type="Proteomes" id="UP001595796"/>
    </source>
</evidence>
<feature type="transmembrane region" description="Helical" evidence="12">
    <location>
        <begin position="51"/>
        <end position="72"/>
    </location>
</feature>
<dbReference type="Pfam" id="PF03840">
    <property type="entry name" value="SecG"/>
    <property type="match status" value="1"/>
</dbReference>
<evidence type="ECO:0000256" key="10">
    <source>
        <dbReference type="ARBA" id="ARBA00023136"/>
    </source>
</evidence>
<evidence type="ECO:0000256" key="5">
    <source>
        <dbReference type="ARBA" id="ARBA00022475"/>
    </source>
</evidence>
<evidence type="ECO:0000313" key="14">
    <source>
        <dbReference type="EMBL" id="MFC5068840.1"/>
    </source>
</evidence>
<feature type="compositionally biased region" description="Low complexity" evidence="13">
    <location>
        <begin position="106"/>
        <end position="115"/>
    </location>
</feature>
<evidence type="ECO:0000256" key="4">
    <source>
        <dbReference type="ARBA" id="ARBA00022448"/>
    </source>
</evidence>
<dbReference type="PANTHER" id="PTHR34182:SF1">
    <property type="entry name" value="PROTEIN-EXPORT MEMBRANE PROTEIN SECG"/>
    <property type="match status" value="1"/>
</dbReference>
<comment type="similarity">
    <text evidence="2 12">Belongs to the SecG family.</text>
</comment>
<keyword evidence="15" id="KW-1185">Reference proteome</keyword>
<organism evidence="14 15">
    <name type="scientific">Flaviflagellibacter deserti</name>
    <dbReference type="NCBI Taxonomy" id="2267266"/>
    <lineage>
        <taxon>Bacteria</taxon>
        <taxon>Pseudomonadati</taxon>
        <taxon>Pseudomonadota</taxon>
        <taxon>Alphaproteobacteria</taxon>
        <taxon>Hyphomicrobiales</taxon>
        <taxon>Flaviflagellibacter</taxon>
    </lineage>
</organism>
<dbReference type="Proteomes" id="UP001595796">
    <property type="component" value="Unassembled WGS sequence"/>
</dbReference>
<comment type="function">
    <text evidence="11 12">Involved in protein export. Participates in an early event of protein translocation.</text>
</comment>
<evidence type="ECO:0000256" key="7">
    <source>
        <dbReference type="ARBA" id="ARBA00022927"/>
    </source>
</evidence>
<keyword evidence="10 12" id="KW-0472">Membrane</keyword>
<evidence type="ECO:0000256" key="12">
    <source>
        <dbReference type="RuleBase" id="RU365087"/>
    </source>
</evidence>
<dbReference type="EMBL" id="JBHSJF010000006">
    <property type="protein sequence ID" value="MFC5068840.1"/>
    <property type="molecule type" value="Genomic_DNA"/>
</dbReference>
<name>A0ABV9Z1H2_9HYPH</name>
<protein>
    <recommendedName>
        <fullName evidence="3 12">Protein-export membrane protein SecG</fullName>
    </recommendedName>
</protein>
<dbReference type="RefSeq" id="WP_114955980.1">
    <property type="nucleotide sequence ID" value="NZ_JBHSJF010000006.1"/>
</dbReference>
<proteinExistence type="inferred from homology"/>
<accession>A0ABV9Z1H2</accession>
<evidence type="ECO:0000256" key="1">
    <source>
        <dbReference type="ARBA" id="ARBA00004651"/>
    </source>
</evidence>
<sequence length="149" mass="14549">MHTVLIVIHLMIVLALVVTVLLQRSEGGGLGIGGGGGFMTSRGQASALTRATGILAALFFATSIALAIQAGTNRIPQSIIQRNAPGGTGLPQGVPTQGGILDSLKQQQPSAPQAPISGVPQAPAPAAPAAPAPAAPPAPPSPAPAAPAQ</sequence>
<comment type="caution">
    <text evidence="12">Lacks conserved residue(s) required for the propagation of feature annotation.</text>
</comment>
<evidence type="ECO:0000256" key="2">
    <source>
        <dbReference type="ARBA" id="ARBA00008445"/>
    </source>
</evidence>
<reference evidence="15" key="1">
    <citation type="journal article" date="2019" name="Int. J. Syst. Evol. Microbiol.">
        <title>The Global Catalogue of Microorganisms (GCM) 10K type strain sequencing project: providing services to taxonomists for standard genome sequencing and annotation.</title>
        <authorList>
            <consortium name="The Broad Institute Genomics Platform"/>
            <consortium name="The Broad Institute Genome Sequencing Center for Infectious Disease"/>
            <person name="Wu L."/>
            <person name="Ma J."/>
        </authorList>
    </citation>
    <scope>NUCLEOTIDE SEQUENCE [LARGE SCALE GENOMIC DNA]</scope>
    <source>
        <strain evidence="15">CGMCC 1.16444</strain>
    </source>
</reference>
<feature type="region of interest" description="Disordered" evidence="13">
    <location>
        <begin position="79"/>
        <end position="149"/>
    </location>
</feature>
<evidence type="ECO:0000256" key="9">
    <source>
        <dbReference type="ARBA" id="ARBA00023010"/>
    </source>
</evidence>
<evidence type="ECO:0000256" key="3">
    <source>
        <dbReference type="ARBA" id="ARBA00017876"/>
    </source>
</evidence>
<keyword evidence="4 12" id="KW-0813">Transport</keyword>
<evidence type="ECO:0000256" key="11">
    <source>
        <dbReference type="ARBA" id="ARBA00025182"/>
    </source>
</evidence>
<evidence type="ECO:0000256" key="13">
    <source>
        <dbReference type="SAM" id="MobiDB-lite"/>
    </source>
</evidence>
<evidence type="ECO:0000256" key="6">
    <source>
        <dbReference type="ARBA" id="ARBA00022692"/>
    </source>
</evidence>
<comment type="subcellular location">
    <subcellularLocation>
        <location evidence="1 12">Cell membrane</location>
        <topology evidence="1 12">Multi-pass membrane protein</topology>
    </subcellularLocation>
</comment>
<keyword evidence="9 12" id="KW-0811">Translocation</keyword>
<keyword evidence="5 12" id="KW-1003">Cell membrane</keyword>
<keyword evidence="8 12" id="KW-1133">Transmembrane helix</keyword>
<keyword evidence="6 12" id="KW-0812">Transmembrane</keyword>
<gene>
    <name evidence="14" type="primary">secG</name>
    <name evidence="14" type="ORF">ACFPFW_12555</name>
</gene>
<dbReference type="NCBIfam" id="TIGR00810">
    <property type="entry name" value="secG"/>
    <property type="match status" value="1"/>
</dbReference>
<dbReference type="PRINTS" id="PR01651">
    <property type="entry name" value="SECGEXPORT"/>
</dbReference>
<comment type="caution">
    <text evidence="14">The sequence shown here is derived from an EMBL/GenBank/DDBJ whole genome shotgun (WGS) entry which is preliminary data.</text>
</comment>
<dbReference type="InterPro" id="IPR004692">
    <property type="entry name" value="SecG"/>
</dbReference>
<feature type="compositionally biased region" description="Pro residues" evidence="13">
    <location>
        <begin position="122"/>
        <end position="149"/>
    </location>
</feature>
<evidence type="ECO:0000256" key="8">
    <source>
        <dbReference type="ARBA" id="ARBA00022989"/>
    </source>
</evidence>
<keyword evidence="7 12" id="KW-0653">Protein transport</keyword>